<accession>A0A285KJ81</accession>
<organism evidence="1 2">
    <name type="scientific">Paractinoplanes atraurantiacus</name>
    <dbReference type="NCBI Taxonomy" id="1036182"/>
    <lineage>
        <taxon>Bacteria</taxon>
        <taxon>Bacillati</taxon>
        <taxon>Actinomycetota</taxon>
        <taxon>Actinomycetes</taxon>
        <taxon>Micromonosporales</taxon>
        <taxon>Micromonosporaceae</taxon>
        <taxon>Paractinoplanes</taxon>
    </lineage>
</organism>
<dbReference type="Proteomes" id="UP000219612">
    <property type="component" value="Unassembled WGS sequence"/>
</dbReference>
<dbReference type="Gene3D" id="3.40.50.150">
    <property type="entry name" value="Vaccinia Virus protein VP39"/>
    <property type="match status" value="1"/>
</dbReference>
<keyword evidence="2" id="KW-1185">Reference proteome</keyword>
<evidence type="ECO:0000313" key="2">
    <source>
        <dbReference type="Proteomes" id="UP000219612"/>
    </source>
</evidence>
<name>A0A285KJ81_9ACTN</name>
<dbReference type="SUPFAM" id="SSF53335">
    <property type="entry name" value="S-adenosyl-L-methionine-dependent methyltransferases"/>
    <property type="match status" value="1"/>
</dbReference>
<dbReference type="RefSeq" id="WP_179855680.1">
    <property type="nucleotide sequence ID" value="NZ_OBDY01000043.1"/>
</dbReference>
<sequence>MSERASALLPTDGTNFTAALTAPPVTNMQRIGGEMFNWTDLDEQRGPALPRGAVLLHLLRQHAAPGRTVLVAGPHSPEIVAALADSGAAVTWLLRSLGDAEQAARVNPQVTVLGGSVLKLDPAATFDVVVAVDGVGRLNSTEGEQLSAGELIDRLASAVRPDGALILLHDNNFALHHTLRLEPGARERQDSAWYPVDEHDAHRPASREQLISRLSDAGLTVGSSYAAFPEPASPTVLVGEGLLGEVSSPLRPRLGTALSQAYASAFRNRPVLTDPRRLINRAVRAGAESTVAAAWLVVARAAGAAPSAPGHELLIGDTRGTFVYEVAAGADGVRTTVLQSLEAPVERYGLRRVAEPSAPGADLGYVLEERLLHLAATDSLRQIRVELAQYDAWLRAQAHDGVLTGPLGLAGFADVFIGPDGPELLPTRWAPIEPVSLETAQVRAFWAFAVQLITSGQPHPWPITSHAVDLTAILLGMVGQGVDAEEIRRAVDLQVVLESAEFELNLEQQHDRRLQLLSVSPGTASVDVPGFRELTEALWRQRYEASHLLAMMEWTEQMIKSRDLAVSKMDWEVQFYKKSWAGRILMVARAGYKVVGRDGRKALGKLRRRGQ</sequence>
<reference evidence="1 2" key="1">
    <citation type="submission" date="2017-09" db="EMBL/GenBank/DDBJ databases">
        <authorList>
            <person name="Ehlers B."/>
            <person name="Leendertz F.H."/>
        </authorList>
    </citation>
    <scope>NUCLEOTIDE SEQUENCE [LARGE SCALE GENOMIC DNA]</scope>
    <source>
        <strain evidence="1 2">CGMCC 4.6857</strain>
    </source>
</reference>
<dbReference type="EMBL" id="OBDY01000043">
    <property type="protein sequence ID" value="SNY72689.1"/>
    <property type="molecule type" value="Genomic_DNA"/>
</dbReference>
<proteinExistence type="predicted"/>
<evidence type="ECO:0008006" key="3">
    <source>
        <dbReference type="Google" id="ProtNLM"/>
    </source>
</evidence>
<evidence type="ECO:0000313" key="1">
    <source>
        <dbReference type="EMBL" id="SNY72689.1"/>
    </source>
</evidence>
<gene>
    <name evidence="1" type="ORF">SAMN05421748_14356</name>
</gene>
<dbReference type="AlphaFoldDB" id="A0A285KJ81"/>
<protein>
    <recommendedName>
        <fullName evidence="3">Methyltransferase domain-containing protein</fullName>
    </recommendedName>
</protein>
<dbReference type="InterPro" id="IPR029063">
    <property type="entry name" value="SAM-dependent_MTases_sf"/>
</dbReference>